<dbReference type="PANTHER" id="PTHR21087:SF16">
    <property type="entry name" value="SHIKIMATE KINASE 1, CHLOROPLASTIC"/>
    <property type="match status" value="1"/>
</dbReference>
<dbReference type="AlphaFoldDB" id="A0A380TAW9"/>
<dbReference type="GO" id="GO:0009423">
    <property type="term" value="P:chorismate biosynthetic process"/>
    <property type="evidence" value="ECO:0007669"/>
    <property type="project" value="UniProtKB-UniPathway"/>
</dbReference>
<evidence type="ECO:0000256" key="8">
    <source>
        <dbReference type="ARBA" id="ARBA00022840"/>
    </source>
</evidence>
<protein>
    <recommendedName>
        <fullName evidence="3">shikimate kinase</fullName>
        <ecNumber evidence="3">2.7.1.71</ecNumber>
    </recommendedName>
</protein>
<dbReference type="GO" id="GO:0009073">
    <property type="term" value="P:aromatic amino acid family biosynthetic process"/>
    <property type="evidence" value="ECO:0007669"/>
    <property type="project" value="UniProtKB-KW"/>
</dbReference>
<dbReference type="EC" id="2.7.1.71" evidence="3"/>
<dbReference type="SUPFAM" id="SSF52540">
    <property type="entry name" value="P-loop containing nucleoside triphosphate hydrolases"/>
    <property type="match status" value="1"/>
</dbReference>
<dbReference type="UniPathway" id="UPA00053">
    <property type="reaction ID" value="UER00088"/>
</dbReference>
<dbReference type="PANTHER" id="PTHR21087">
    <property type="entry name" value="SHIKIMATE KINASE"/>
    <property type="match status" value="1"/>
</dbReference>
<evidence type="ECO:0000256" key="4">
    <source>
        <dbReference type="ARBA" id="ARBA00022605"/>
    </source>
</evidence>
<evidence type="ECO:0000256" key="11">
    <source>
        <dbReference type="SAM" id="MobiDB-lite"/>
    </source>
</evidence>
<dbReference type="InterPro" id="IPR023000">
    <property type="entry name" value="Shikimate_kinase_CS"/>
</dbReference>
<evidence type="ECO:0000256" key="5">
    <source>
        <dbReference type="ARBA" id="ARBA00022679"/>
    </source>
</evidence>
<name>A0A380TAW9_9ZZZZ</name>
<keyword evidence="4" id="KW-0028">Amino-acid biosynthesis</keyword>
<dbReference type="CDD" id="cd00464">
    <property type="entry name" value="SK"/>
    <property type="match status" value="1"/>
</dbReference>
<reference evidence="12" key="1">
    <citation type="submission" date="2018-07" db="EMBL/GenBank/DDBJ databases">
        <authorList>
            <person name="Quirk P.G."/>
            <person name="Krulwich T.A."/>
        </authorList>
    </citation>
    <scope>NUCLEOTIDE SEQUENCE</scope>
</reference>
<dbReference type="HAMAP" id="MF_00109">
    <property type="entry name" value="Shikimate_kinase"/>
    <property type="match status" value="1"/>
</dbReference>
<evidence type="ECO:0000256" key="10">
    <source>
        <dbReference type="ARBA" id="ARBA00048567"/>
    </source>
</evidence>
<keyword evidence="5 12" id="KW-0808">Transferase</keyword>
<comment type="similarity">
    <text evidence="2">Belongs to the shikimate kinase family.</text>
</comment>
<dbReference type="PROSITE" id="PS01128">
    <property type="entry name" value="SHIKIMATE_KINASE"/>
    <property type="match status" value="1"/>
</dbReference>
<feature type="compositionally biased region" description="Basic and acidic residues" evidence="11">
    <location>
        <begin position="320"/>
        <end position="330"/>
    </location>
</feature>
<evidence type="ECO:0000256" key="1">
    <source>
        <dbReference type="ARBA" id="ARBA00004842"/>
    </source>
</evidence>
<sequence length="330" mass="35955">MLASVPGSVSDTFAIALALEALWRDDDFLLLRWRRNLPHDQENACTNQQKNEGDQKDAQTKDLLVCFPPGRADVQAALAAPRSHAQQQPNAHYSPATERAILRMPKGNSLVLYSPEKTSATMPPGDRGSKARRLMQALCTLGHRSIVLVGLMGAGKTTVGRLLARCLGLAFNDVDHEIQRAAGLTVEEIFARFGEASFRASERRMVVSLLETGPMVLATGGGAFMDEETRATIRARALSVWLKADLDVLVERTVGRSGRPLLNEGDPKETLAALIAVRYPVYQLADFAVVTNHEPAQVTVCRIIDALSHQHLPRSPGSHDPSDKPSGELE</sequence>
<dbReference type="InterPro" id="IPR031322">
    <property type="entry name" value="Shikimate/glucono_kinase"/>
</dbReference>
<keyword evidence="8" id="KW-0067">ATP-binding</keyword>
<evidence type="ECO:0000256" key="6">
    <source>
        <dbReference type="ARBA" id="ARBA00022741"/>
    </source>
</evidence>
<dbReference type="Gene3D" id="3.40.50.300">
    <property type="entry name" value="P-loop containing nucleotide triphosphate hydrolases"/>
    <property type="match status" value="1"/>
</dbReference>
<evidence type="ECO:0000256" key="9">
    <source>
        <dbReference type="ARBA" id="ARBA00023141"/>
    </source>
</evidence>
<dbReference type="NCBIfam" id="NF010552">
    <property type="entry name" value="PRK13946.1"/>
    <property type="match status" value="1"/>
</dbReference>
<dbReference type="GO" id="GO:0008652">
    <property type="term" value="P:amino acid biosynthetic process"/>
    <property type="evidence" value="ECO:0007669"/>
    <property type="project" value="UniProtKB-KW"/>
</dbReference>
<evidence type="ECO:0000256" key="2">
    <source>
        <dbReference type="ARBA" id="ARBA00006997"/>
    </source>
</evidence>
<feature type="region of interest" description="Disordered" evidence="11">
    <location>
        <begin position="311"/>
        <end position="330"/>
    </location>
</feature>
<accession>A0A380TAW9</accession>
<keyword evidence="6" id="KW-0547">Nucleotide-binding</keyword>
<organism evidence="12">
    <name type="scientific">metagenome</name>
    <dbReference type="NCBI Taxonomy" id="256318"/>
    <lineage>
        <taxon>unclassified sequences</taxon>
        <taxon>metagenomes</taxon>
    </lineage>
</organism>
<comment type="pathway">
    <text evidence="1">Metabolic intermediate biosynthesis; chorismate biosynthesis; chorismate from D-erythrose 4-phosphate and phosphoenolpyruvate: step 5/7.</text>
</comment>
<evidence type="ECO:0000256" key="7">
    <source>
        <dbReference type="ARBA" id="ARBA00022777"/>
    </source>
</evidence>
<dbReference type="GO" id="GO:0005829">
    <property type="term" value="C:cytosol"/>
    <property type="evidence" value="ECO:0007669"/>
    <property type="project" value="TreeGrafter"/>
</dbReference>
<dbReference type="PRINTS" id="PR01100">
    <property type="entry name" value="SHIKIMTKNASE"/>
</dbReference>
<dbReference type="GO" id="GO:0004765">
    <property type="term" value="F:shikimate kinase activity"/>
    <property type="evidence" value="ECO:0007669"/>
    <property type="project" value="UniProtKB-EC"/>
</dbReference>
<comment type="catalytic activity">
    <reaction evidence="10">
        <text>shikimate + ATP = 3-phosphoshikimate + ADP + H(+)</text>
        <dbReference type="Rhea" id="RHEA:13121"/>
        <dbReference type="ChEBI" id="CHEBI:15378"/>
        <dbReference type="ChEBI" id="CHEBI:30616"/>
        <dbReference type="ChEBI" id="CHEBI:36208"/>
        <dbReference type="ChEBI" id="CHEBI:145989"/>
        <dbReference type="ChEBI" id="CHEBI:456216"/>
        <dbReference type="EC" id="2.7.1.71"/>
    </reaction>
</comment>
<keyword evidence="7 12" id="KW-0418">Kinase</keyword>
<evidence type="ECO:0000313" key="12">
    <source>
        <dbReference type="EMBL" id="SUS04422.1"/>
    </source>
</evidence>
<dbReference type="InterPro" id="IPR027417">
    <property type="entry name" value="P-loop_NTPase"/>
</dbReference>
<dbReference type="InterPro" id="IPR000623">
    <property type="entry name" value="Shikimate_kinase/TSH1"/>
</dbReference>
<keyword evidence="9" id="KW-0057">Aromatic amino acid biosynthesis</keyword>
<proteinExistence type="inferred from homology"/>
<dbReference type="Pfam" id="PF01202">
    <property type="entry name" value="SKI"/>
    <property type="match status" value="1"/>
</dbReference>
<evidence type="ECO:0000256" key="3">
    <source>
        <dbReference type="ARBA" id="ARBA00012154"/>
    </source>
</evidence>
<dbReference type="GO" id="GO:0005524">
    <property type="term" value="F:ATP binding"/>
    <property type="evidence" value="ECO:0007669"/>
    <property type="project" value="UniProtKB-KW"/>
</dbReference>
<dbReference type="EMBL" id="UIDG01000037">
    <property type="protein sequence ID" value="SUS04422.1"/>
    <property type="molecule type" value="Genomic_DNA"/>
</dbReference>
<gene>
    <name evidence="12" type="ORF">DF3PB_1310010</name>
</gene>